<keyword evidence="1" id="KW-0720">Serine protease</keyword>
<evidence type="ECO:0000313" key="3">
    <source>
        <dbReference type="Proteomes" id="UP000282311"/>
    </source>
</evidence>
<dbReference type="InterPro" id="IPR043504">
    <property type="entry name" value="Peptidase_S1_PA_chymotrypsin"/>
</dbReference>
<dbReference type="InterPro" id="IPR001940">
    <property type="entry name" value="Peptidase_S1C"/>
</dbReference>
<sequence>MRRYRSSAGESREGVVTMSRTGKTTVLAVLVLLLFTGTFTVTQADPPNTYEGDSLYAAVERAVFYVRALRADGSLKDTGTGFVVRPDGTALTASHVVNEADAIECVLNDTSAVPCRVEVQDASADTAVLKLFPPSDDSGAGKPFSYIPLRTRAVKIGERIYAIGYPMKNTAIITEGIVNSPRAEINGRDRMLVSSQLASGMSGGPLLDSHGYAAGVLSGSLRTMNGIHLAVDAQQALQVLEQIQEK</sequence>
<dbReference type="AlphaFoldDB" id="A0A3B0CIZ1"/>
<protein>
    <submittedName>
        <fullName evidence="2">Serine protease</fullName>
    </submittedName>
</protein>
<keyword evidence="2" id="KW-0645">Protease</keyword>
<evidence type="ECO:0000256" key="1">
    <source>
        <dbReference type="ARBA" id="ARBA00022825"/>
    </source>
</evidence>
<dbReference type="PANTHER" id="PTHR43019:SF23">
    <property type="entry name" value="PROTEASE DO-LIKE 5, CHLOROPLASTIC"/>
    <property type="match status" value="1"/>
</dbReference>
<dbReference type="EMBL" id="RBAH01000010">
    <property type="protein sequence ID" value="RKN83946.1"/>
    <property type="molecule type" value="Genomic_DNA"/>
</dbReference>
<dbReference type="GO" id="GO:0006508">
    <property type="term" value="P:proteolysis"/>
    <property type="evidence" value="ECO:0007669"/>
    <property type="project" value="UniProtKB-KW"/>
</dbReference>
<accession>A0A3B0CIZ1</accession>
<name>A0A3B0CIZ1_9BACL</name>
<comment type="caution">
    <text evidence="2">The sequence shown here is derived from an EMBL/GenBank/DDBJ whole genome shotgun (WGS) entry which is preliminary data.</text>
</comment>
<dbReference type="Proteomes" id="UP000282311">
    <property type="component" value="Unassembled WGS sequence"/>
</dbReference>
<evidence type="ECO:0000313" key="2">
    <source>
        <dbReference type="EMBL" id="RKN83946.1"/>
    </source>
</evidence>
<dbReference type="Gene3D" id="2.40.10.10">
    <property type="entry name" value="Trypsin-like serine proteases"/>
    <property type="match status" value="2"/>
</dbReference>
<keyword evidence="1" id="KW-0378">Hydrolase</keyword>
<dbReference type="Pfam" id="PF13365">
    <property type="entry name" value="Trypsin_2"/>
    <property type="match status" value="1"/>
</dbReference>
<dbReference type="InterPro" id="IPR009003">
    <property type="entry name" value="Peptidase_S1_PA"/>
</dbReference>
<reference evidence="2 3" key="1">
    <citation type="journal article" date="2007" name="Int. J. Syst. Evol. Microbiol.">
        <title>Paenibacillus ginsengarvi sp. nov., isolated from soil from ginseng cultivation.</title>
        <authorList>
            <person name="Yoon M.H."/>
            <person name="Ten L.N."/>
            <person name="Im W.T."/>
        </authorList>
    </citation>
    <scope>NUCLEOTIDE SEQUENCE [LARGE SCALE GENOMIC DNA]</scope>
    <source>
        <strain evidence="2 3">KCTC 13059</strain>
    </source>
</reference>
<keyword evidence="3" id="KW-1185">Reference proteome</keyword>
<gene>
    <name evidence="2" type="ORF">D7M11_15300</name>
</gene>
<proteinExistence type="predicted"/>
<dbReference type="PRINTS" id="PR00834">
    <property type="entry name" value="PROTEASES2C"/>
</dbReference>
<organism evidence="2 3">
    <name type="scientific">Paenibacillus ginsengarvi</name>
    <dbReference type="NCBI Taxonomy" id="400777"/>
    <lineage>
        <taxon>Bacteria</taxon>
        <taxon>Bacillati</taxon>
        <taxon>Bacillota</taxon>
        <taxon>Bacilli</taxon>
        <taxon>Bacillales</taxon>
        <taxon>Paenibacillaceae</taxon>
        <taxon>Paenibacillus</taxon>
    </lineage>
</organism>
<dbReference type="GO" id="GO:0004252">
    <property type="term" value="F:serine-type endopeptidase activity"/>
    <property type="evidence" value="ECO:0007669"/>
    <property type="project" value="InterPro"/>
</dbReference>
<dbReference type="SUPFAM" id="SSF50494">
    <property type="entry name" value="Trypsin-like serine proteases"/>
    <property type="match status" value="1"/>
</dbReference>
<dbReference type="PANTHER" id="PTHR43019">
    <property type="entry name" value="SERINE ENDOPROTEASE DEGS"/>
    <property type="match status" value="1"/>
</dbReference>